<dbReference type="AlphaFoldDB" id="A0A7R9BIN3"/>
<keyword evidence="6" id="KW-0324">Glycolysis</keyword>
<sequence length="479" mass="53031">MALKGPLSWGSVISVMVAVGYYWWSSHDPAPGNSQGEALKKILQSLLKIEEKNPLDHTPRVAVGYGGCLDVVVDASDVFNFTDRDPVWLPKHHGSIQSWKELEEVFLYFFQHGAAGERFVANSTTWQEVLMAVERIKGRETIGGNAPVMAARFRKEGCQVLLGAELSAKLRANFPADVKISSSGREEDDVHLIIEYPFADTWGKYVAPRANRFIIHSDRQNPKVSALEPFHAALESFTADVFIVSGLQMMDNFPFPEGERVERIIKIREQMRNTSAGTRVHFEMASFTDENLLRDLAQHIIPYADSLGMNEQELPILFAVLAKEDLAFVSDAYPRIANTLDTMRQVFGFLQGTEEVEGRRKLTRLHVHTLAFQAIMVSKGSAWKNTMAATAKASLTANRHVCGSEEVDVGKAKLIMDESFTTSGDETGSKVYLDEEHPIACWDEGDLEICIAPVLVCTEVRQTAGGGDNISAGGLVLQI</sequence>
<keyword evidence="5" id="KW-0460">Magnesium</keyword>
<dbReference type="GO" id="GO:0046872">
    <property type="term" value="F:metal ion binding"/>
    <property type="evidence" value="ECO:0007669"/>
    <property type="project" value="UniProtKB-KW"/>
</dbReference>
<dbReference type="GO" id="GO:0043843">
    <property type="term" value="F:ADP-specific glucokinase activity"/>
    <property type="evidence" value="ECO:0007669"/>
    <property type="project" value="TreeGrafter"/>
</dbReference>
<evidence type="ECO:0000256" key="1">
    <source>
        <dbReference type="ARBA" id="ARBA00022490"/>
    </source>
</evidence>
<dbReference type="PROSITE" id="PS51255">
    <property type="entry name" value="ADPK"/>
    <property type="match status" value="1"/>
</dbReference>
<keyword evidence="7" id="KW-0472">Membrane</keyword>
<evidence type="ECO:0000256" key="3">
    <source>
        <dbReference type="ARBA" id="ARBA00022723"/>
    </source>
</evidence>
<dbReference type="Gene3D" id="3.40.1190.20">
    <property type="match status" value="1"/>
</dbReference>
<keyword evidence="3" id="KW-0479">Metal-binding</keyword>
<dbReference type="EMBL" id="CAJPEX010000545">
    <property type="protein sequence ID" value="CAG0916221.1"/>
    <property type="molecule type" value="Genomic_DNA"/>
</dbReference>
<dbReference type="GO" id="GO:0005783">
    <property type="term" value="C:endoplasmic reticulum"/>
    <property type="evidence" value="ECO:0007669"/>
    <property type="project" value="TreeGrafter"/>
</dbReference>
<dbReference type="Pfam" id="PF04587">
    <property type="entry name" value="ADP_PFK_GK"/>
    <property type="match status" value="1"/>
</dbReference>
<keyword evidence="2" id="KW-0808">Transferase</keyword>
<evidence type="ECO:0000256" key="7">
    <source>
        <dbReference type="SAM" id="Phobius"/>
    </source>
</evidence>
<name>A0A7R9BIN3_9CRUS</name>
<organism evidence="8">
    <name type="scientific">Notodromas monacha</name>
    <dbReference type="NCBI Taxonomy" id="399045"/>
    <lineage>
        <taxon>Eukaryota</taxon>
        <taxon>Metazoa</taxon>
        <taxon>Ecdysozoa</taxon>
        <taxon>Arthropoda</taxon>
        <taxon>Crustacea</taxon>
        <taxon>Oligostraca</taxon>
        <taxon>Ostracoda</taxon>
        <taxon>Podocopa</taxon>
        <taxon>Podocopida</taxon>
        <taxon>Cypridocopina</taxon>
        <taxon>Cypridoidea</taxon>
        <taxon>Cyprididae</taxon>
        <taxon>Notodromas</taxon>
    </lineage>
</organism>
<keyword evidence="4" id="KW-0418">Kinase</keyword>
<evidence type="ECO:0000313" key="9">
    <source>
        <dbReference type="Proteomes" id="UP000678499"/>
    </source>
</evidence>
<feature type="transmembrane region" description="Helical" evidence="7">
    <location>
        <begin position="7"/>
        <end position="24"/>
    </location>
</feature>
<proteinExistence type="predicted"/>
<dbReference type="EMBL" id="OA882582">
    <property type="protein sequence ID" value="CAD7276069.1"/>
    <property type="molecule type" value="Genomic_DNA"/>
</dbReference>
<evidence type="ECO:0000256" key="4">
    <source>
        <dbReference type="ARBA" id="ARBA00022777"/>
    </source>
</evidence>
<evidence type="ECO:0000256" key="5">
    <source>
        <dbReference type="ARBA" id="ARBA00022842"/>
    </source>
</evidence>
<dbReference type="OrthoDB" id="5847021at2759"/>
<accession>A0A7R9BIN3</accession>
<dbReference type="InterPro" id="IPR007666">
    <property type="entry name" value="ADP_PFK/GK"/>
</dbReference>
<dbReference type="GO" id="GO:0006096">
    <property type="term" value="P:glycolytic process"/>
    <property type="evidence" value="ECO:0007669"/>
    <property type="project" value="UniProtKB-KW"/>
</dbReference>
<keyword evidence="7" id="KW-0812">Transmembrane</keyword>
<evidence type="ECO:0008006" key="10">
    <source>
        <dbReference type="Google" id="ProtNLM"/>
    </source>
</evidence>
<protein>
    <recommendedName>
        <fullName evidence="10">ADP-dependent glucokinase</fullName>
    </recommendedName>
</protein>
<reference evidence="8" key="1">
    <citation type="submission" date="2020-11" db="EMBL/GenBank/DDBJ databases">
        <authorList>
            <person name="Tran Van P."/>
        </authorList>
    </citation>
    <scope>NUCLEOTIDE SEQUENCE</scope>
</reference>
<dbReference type="InterPro" id="IPR029056">
    <property type="entry name" value="Ribokinase-like"/>
</dbReference>
<dbReference type="SUPFAM" id="SSF53613">
    <property type="entry name" value="Ribokinase-like"/>
    <property type="match status" value="1"/>
</dbReference>
<keyword evidence="9" id="KW-1185">Reference proteome</keyword>
<gene>
    <name evidence="8" type="ORF">NMOB1V02_LOCUS3847</name>
</gene>
<keyword evidence="1" id="KW-0963">Cytoplasm</keyword>
<dbReference type="GO" id="GO:0006006">
    <property type="term" value="P:glucose metabolic process"/>
    <property type="evidence" value="ECO:0007669"/>
    <property type="project" value="TreeGrafter"/>
</dbReference>
<keyword evidence="7" id="KW-1133">Transmembrane helix</keyword>
<dbReference type="Proteomes" id="UP000678499">
    <property type="component" value="Unassembled WGS sequence"/>
</dbReference>
<evidence type="ECO:0000256" key="2">
    <source>
        <dbReference type="ARBA" id="ARBA00022679"/>
    </source>
</evidence>
<dbReference type="PANTHER" id="PTHR21208">
    <property type="entry name" value="ADP-DEPENDENT GLUCOKINASE"/>
    <property type="match status" value="1"/>
</dbReference>
<evidence type="ECO:0000313" key="8">
    <source>
        <dbReference type="EMBL" id="CAD7276069.1"/>
    </source>
</evidence>
<dbReference type="PANTHER" id="PTHR21208:SF1">
    <property type="entry name" value="ADP-DEPENDENT GLUCOKINASE"/>
    <property type="match status" value="1"/>
</dbReference>
<evidence type="ECO:0000256" key="6">
    <source>
        <dbReference type="ARBA" id="ARBA00023152"/>
    </source>
</evidence>